<evidence type="ECO:0000256" key="2">
    <source>
        <dbReference type="ARBA" id="ARBA00022691"/>
    </source>
</evidence>
<name>A0ABX0N1Y1_9BURK</name>
<evidence type="ECO:0000313" key="8">
    <source>
        <dbReference type="Proteomes" id="UP000610594"/>
    </source>
</evidence>
<sequence length="607" mass="66873">MECTSCDTSTVRKDREHTFFMHEMAICGGCTAPIEARVVLRDDGVVRLIHCKQCGPSEQIVSDDAKQWMAGFLARGQVDPGKLGDHYFKHTTSTCPGCLALLPADVVIRDGKVYFVKNCEKCGPSEALVSEDAAYYVDAYSYARAGTEPLVFATEVDQGCPTDCGTCGDHEQHTCLPIIEITDYCNLECPVCIVNNTNAYHLSNEAFTRMIDTLVRNEGQVESIALSGGEPTSHPRLMELIAIATREEIGRIVIITNGLRLGRDRAFAEKIKASGAYIALQFDGFTADTHEKIRGRDLCDEKSAALKMLKDLNIPTQLIFVAARGVNEHQIGQVVEMFLSEDHFLSLNFQPVAFTGAGGGQFAHDPMDRLTIPGVIKAIEEQTNGKLKVSDFAPLPCSHPQCVSLSYLLRMNDGSHIPFGRFVDFRTHGTLLRSSATLGASPEIHDAMSDVVHDVFARQDEIERSADILAALRRTIDVMFPNRPVSAKEAIHLGEQQAKSIFLHHYMDRHDFDLERLRKCCHHYPQVDGRIMPACGFNMFHRGAAKGPETELAAWGKKPWTTDAPVQVVQFHRTDTRQALTGIGVDETPARAPHSIGLGGGKPVVLK</sequence>
<dbReference type="Pfam" id="PF04055">
    <property type="entry name" value="Radical_SAM"/>
    <property type="match status" value="1"/>
</dbReference>
<evidence type="ECO:0000256" key="1">
    <source>
        <dbReference type="ARBA" id="ARBA00001966"/>
    </source>
</evidence>
<dbReference type="PANTHER" id="PTHR43306:SF1">
    <property type="entry name" value="7,8-DIHYDRO-6-HYDROXYMETHYLPTERIN DIMETHYLTRANSFERASE"/>
    <property type="match status" value="1"/>
</dbReference>
<dbReference type="SFLD" id="SFLDS00029">
    <property type="entry name" value="Radical_SAM"/>
    <property type="match status" value="1"/>
</dbReference>
<dbReference type="CDD" id="cd01335">
    <property type="entry name" value="Radical_SAM"/>
    <property type="match status" value="1"/>
</dbReference>
<protein>
    <submittedName>
        <fullName evidence="7">Radical SAM protein</fullName>
    </submittedName>
</protein>
<keyword evidence="4" id="KW-0408">Iron</keyword>
<dbReference type="Gene3D" id="3.20.20.70">
    <property type="entry name" value="Aldolase class I"/>
    <property type="match status" value="1"/>
</dbReference>
<dbReference type="SFLD" id="SFLDG01067">
    <property type="entry name" value="SPASM/twitch_domain_containing"/>
    <property type="match status" value="1"/>
</dbReference>
<evidence type="ECO:0000256" key="3">
    <source>
        <dbReference type="ARBA" id="ARBA00022723"/>
    </source>
</evidence>
<dbReference type="Proteomes" id="UP000610594">
    <property type="component" value="Unassembled WGS sequence"/>
</dbReference>
<dbReference type="InterPro" id="IPR007197">
    <property type="entry name" value="rSAM"/>
</dbReference>
<dbReference type="InterPro" id="IPR034474">
    <property type="entry name" value="Methyltransferase_Class_D"/>
</dbReference>
<dbReference type="PROSITE" id="PS51918">
    <property type="entry name" value="RADICAL_SAM"/>
    <property type="match status" value="1"/>
</dbReference>
<keyword evidence="2" id="KW-0949">S-adenosyl-L-methionine</keyword>
<dbReference type="PANTHER" id="PTHR43306">
    <property type="entry name" value="7,8-DIHYDRO-6-HYDROXYMETHYLPTERIN DIMETHYLTRANSFERASE"/>
    <property type="match status" value="1"/>
</dbReference>
<dbReference type="InterPro" id="IPR056488">
    <property type="entry name" value="Zn_ribbon_HMPTM"/>
</dbReference>
<gene>
    <name evidence="7" type="ORF">F1735_25035</name>
</gene>
<dbReference type="SFLD" id="SFLDG01100">
    <property type="entry name" value="methyltransferase_(Class_D)"/>
    <property type="match status" value="1"/>
</dbReference>
<organism evidence="7 8">
    <name type="scientific">Massilia genomosp. 1</name>
    <dbReference type="NCBI Taxonomy" id="2609280"/>
    <lineage>
        <taxon>Bacteria</taxon>
        <taxon>Pseudomonadati</taxon>
        <taxon>Pseudomonadota</taxon>
        <taxon>Betaproteobacteria</taxon>
        <taxon>Burkholderiales</taxon>
        <taxon>Oxalobacteraceae</taxon>
        <taxon>Telluria group</taxon>
        <taxon>Massilia</taxon>
    </lineage>
</organism>
<evidence type="ECO:0000313" key="7">
    <source>
        <dbReference type="EMBL" id="NHZ65524.1"/>
    </source>
</evidence>
<comment type="caution">
    <text evidence="7">The sequence shown here is derived from an EMBL/GenBank/DDBJ whole genome shotgun (WGS) entry which is preliminary data.</text>
</comment>
<keyword evidence="5" id="KW-0411">Iron-sulfur</keyword>
<evidence type="ECO:0000256" key="4">
    <source>
        <dbReference type="ARBA" id="ARBA00023004"/>
    </source>
</evidence>
<dbReference type="EMBL" id="WHJF01000087">
    <property type="protein sequence ID" value="NHZ65524.1"/>
    <property type="molecule type" value="Genomic_DNA"/>
</dbReference>
<dbReference type="Pfam" id="PF23545">
    <property type="entry name" value="Zn_ribbon_HMPTM"/>
    <property type="match status" value="1"/>
</dbReference>
<reference evidence="7 8" key="1">
    <citation type="submission" date="2019-10" db="EMBL/GenBank/DDBJ databases">
        <title>Taxonomy of Antarctic Massilia spp.: description of Massilia rubra sp. nov., Massilia aquatica sp. nov., Massilia mucilaginosa sp. nov., Massilia frigida sp. nov. isolated from streams, lakes and regoliths.</title>
        <authorList>
            <person name="Holochova P."/>
            <person name="Sedlacek I."/>
            <person name="Kralova S."/>
            <person name="Maslanova I."/>
            <person name="Busse H.-J."/>
            <person name="Stankova E."/>
            <person name="Vrbovska V."/>
            <person name="Kovarovic V."/>
            <person name="Bartak M."/>
            <person name="Svec P."/>
            <person name="Pantucek R."/>
        </authorList>
    </citation>
    <scope>NUCLEOTIDE SEQUENCE [LARGE SCALE GENOMIC DNA]</scope>
    <source>
        <strain evidence="7 8">CCM 8694</strain>
    </source>
</reference>
<dbReference type="SUPFAM" id="SSF102114">
    <property type="entry name" value="Radical SAM enzymes"/>
    <property type="match status" value="1"/>
</dbReference>
<proteinExistence type="predicted"/>
<dbReference type="InterPro" id="IPR058240">
    <property type="entry name" value="rSAM_sf"/>
</dbReference>
<keyword evidence="3" id="KW-0479">Metal-binding</keyword>
<keyword evidence="8" id="KW-1185">Reference proteome</keyword>
<feature type="domain" description="Radical SAM core" evidence="6">
    <location>
        <begin position="168"/>
        <end position="393"/>
    </location>
</feature>
<dbReference type="InterPro" id="IPR013785">
    <property type="entry name" value="Aldolase_TIM"/>
</dbReference>
<evidence type="ECO:0000259" key="6">
    <source>
        <dbReference type="PROSITE" id="PS51918"/>
    </source>
</evidence>
<accession>A0ABX0N1Y1</accession>
<comment type="cofactor">
    <cofactor evidence="1">
        <name>[4Fe-4S] cluster</name>
        <dbReference type="ChEBI" id="CHEBI:49883"/>
    </cofactor>
</comment>
<evidence type="ECO:0000256" key="5">
    <source>
        <dbReference type="ARBA" id="ARBA00023014"/>
    </source>
</evidence>
<dbReference type="RefSeq" id="WP_167239470.1">
    <property type="nucleotide sequence ID" value="NZ_WHJF01000087.1"/>
</dbReference>